<evidence type="ECO:0008006" key="3">
    <source>
        <dbReference type="Google" id="ProtNLM"/>
    </source>
</evidence>
<proteinExistence type="predicted"/>
<name>A0ABQ0U0N8_9GAMM</name>
<comment type="caution">
    <text evidence="1">The sequence shown here is derived from an EMBL/GenBank/DDBJ whole genome shotgun (WGS) entry which is preliminary data.</text>
</comment>
<protein>
    <recommendedName>
        <fullName evidence="3">UspA domain-containing protein</fullName>
    </recommendedName>
</protein>
<accession>A0ABQ0U0N8</accession>
<dbReference type="EMBL" id="BJUS01000002">
    <property type="protein sequence ID" value="GEK71882.1"/>
    <property type="molecule type" value="Genomic_DNA"/>
</dbReference>
<dbReference type="Gene3D" id="3.40.50.12370">
    <property type="match status" value="1"/>
</dbReference>
<evidence type="ECO:0000313" key="1">
    <source>
        <dbReference type="EMBL" id="GEK71882.1"/>
    </source>
</evidence>
<reference evidence="1 2" key="1">
    <citation type="submission" date="2019-07" db="EMBL/GenBank/DDBJ databases">
        <title>Whole genome shotgun sequence of Halomonas halophila NBRC 102604.</title>
        <authorList>
            <person name="Hosoyama A."/>
            <person name="Uohara A."/>
            <person name="Ohji S."/>
            <person name="Ichikawa N."/>
        </authorList>
    </citation>
    <scope>NUCLEOTIDE SEQUENCE [LARGE SCALE GENOMIC DNA]</scope>
    <source>
        <strain evidence="1 2">NBRC 102604</strain>
    </source>
</reference>
<dbReference type="Proteomes" id="UP000321121">
    <property type="component" value="Unassembled WGS sequence"/>
</dbReference>
<keyword evidence="2" id="KW-1185">Reference proteome</keyword>
<gene>
    <name evidence="1" type="ORF">HHA04nite_04260</name>
</gene>
<sequence length="251" mass="26274">MSEPDDAGPALEAVPETPARVLALHDAAGPAQAALAAAVRLAERQGRELVVLVVEDQDLLHSAAFPFAREVGGHSGRVRRLSVAALEAGLARQGERVRQALARAVAGRQLPHSLQVRRGRVLEETLALAVPGDLLLLNRAGETGASTAWLGASGLALMLSAPCPVLVWHEAAAGPLLVASVAGESPCVPDPLRALFGEAMPLRFEGAAALSRRLATCRGGALLMRRETLRALLAEDADWLSRPTIPVIVLP</sequence>
<dbReference type="SUPFAM" id="SSF52402">
    <property type="entry name" value="Adenine nucleotide alpha hydrolases-like"/>
    <property type="match status" value="1"/>
</dbReference>
<organism evidence="1 2">
    <name type="scientific">Halomonas halophila</name>
    <dbReference type="NCBI Taxonomy" id="29573"/>
    <lineage>
        <taxon>Bacteria</taxon>
        <taxon>Pseudomonadati</taxon>
        <taxon>Pseudomonadota</taxon>
        <taxon>Gammaproteobacteria</taxon>
        <taxon>Oceanospirillales</taxon>
        <taxon>Halomonadaceae</taxon>
        <taxon>Halomonas</taxon>
    </lineage>
</organism>
<evidence type="ECO:0000313" key="2">
    <source>
        <dbReference type="Proteomes" id="UP000321121"/>
    </source>
</evidence>
<dbReference type="RefSeq" id="WP_052719407.1">
    <property type="nucleotide sequence ID" value="NZ_BJUS01000002.1"/>
</dbReference>